<dbReference type="InterPro" id="IPR000326">
    <property type="entry name" value="PAP2/HPO"/>
</dbReference>
<keyword evidence="4" id="KW-0812">Transmembrane</keyword>
<feature type="transmembrane region" description="Helical" evidence="4">
    <location>
        <begin position="71"/>
        <end position="88"/>
    </location>
</feature>
<evidence type="ECO:0000256" key="3">
    <source>
        <dbReference type="ARBA" id="ARBA00047594"/>
    </source>
</evidence>
<keyword evidence="4" id="KW-0472">Membrane</keyword>
<proteinExistence type="predicted"/>
<dbReference type="GO" id="GO:0050380">
    <property type="term" value="F:undecaprenyl-diphosphatase activity"/>
    <property type="evidence" value="ECO:0007669"/>
    <property type="project" value="UniProtKB-EC"/>
</dbReference>
<feature type="domain" description="Phosphatidic acid phosphatase type 2/haloperoxidase" evidence="5">
    <location>
        <begin position="71"/>
        <end position="216"/>
    </location>
</feature>
<dbReference type="OrthoDB" id="5586741at2"/>
<dbReference type="EC" id="3.6.1.27" evidence="1"/>
<evidence type="ECO:0000313" key="6">
    <source>
        <dbReference type="EMBL" id="SFC88973.1"/>
    </source>
</evidence>
<organism evidence="6 7">
    <name type="scientific">Pseudoalteromonas denitrificans DSM 6059</name>
    <dbReference type="NCBI Taxonomy" id="1123010"/>
    <lineage>
        <taxon>Bacteria</taxon>
        <taxon>Pseudomonadati</taxon>
        <taxon>Pseudomonadota</taxon>
        <taxon>Gammaproteobacteria</taxon>
        <taxon>Alteromonadales</taxon>
        <taxon>Pseudoalteromonadaceae</taxon>
        <taxon>Pseudoalteromonas</taxon>
    </lineage>
</organism>
<reference evidence="6 7" key="1">
    <citation type="submission" date="2016-10" db="EMBL/GenBank/DDBJ databases">
        <authorList>
            <person name="de Groot N.N."/>
        </authorList>
    </citation>
    <scope>NUCLEOTIDE SEQUENCE [LARGE SCALE GENOMIC DNA]</scope>
    <source>
        <strain evidence="6 7">DSM 6059</strain>
    </source>
</reference>
<sequence>MFVILSLIVLCLSLSSYLFDFSWFTLVSENGSCGFMLNLLTSTASIYVLPIFAIVFSFFYGKSWQARVNTLVKFIFLLALTIVTILALKKAVNEERPFIHYLLENNLIQQKVLQSEERQVKLSQVIASLTSIPDWQKQHWVNESRSSFPSGHASFAFLFALFFGQLFLKRGNKLIAMVLLTWAVAIAYTRLLLGVHWPQDVIAGAIVGLFFAKLDFKGILFKLNISPLLFSKK</sequence>
<dbReference type="CDD" id="cd01610">
    <property type="entry name" value="PAP2_like"/>
    <property type="match status" value="1"/>
</dbReference>
<comment type="catalytic activity">
    <reaction evidence="3">
        <text>di-trans,octa-cis-undecaprenyl diphosphate + H2O = di-trans,octa-cis-undecaprenyl phosphate + phosphate + H(+)</text>
        <dbReference type="Rhea" id="RHEA:28094"/>
        <dbReference type="ChEBI" id="CHEBI:15377"/>
        <dbReference type="ChEBI" id="CHEBI:15378"/>
        <dbReference type="ChEBI" id="CHEBI:43474"/>
        <dbReference type="ChEBI" id="CHEBI:58405"/>
        <dbReference type="ChEBI" id="CHEBI:60392"/>
        <dbReference type="EC" id="3.6.1.27"/>
    </reaction>
</comment>
<evidence type="ECO:0000256" key="4">
    <source>
        <dbReference type="SAM" id="Phobius"/>
    </source>
</evidence>
<dbReference type="SUPFAM" id="SSF48317">
    <property type="entry name" value="Acid phosphatase/Vanadium-dependent haloperoxidase"/>
    <property type="match status" value="1"/>
</dbReference>
<gene>
    <name evidence="6" type="ORF">SAMN02745724_02835</name>
</gene>
<dbReference type="Proteomes" id="UP000198862">
    <property type="component" value="Unassembled WGS sequence"/>
</dbReference>
<dbReference type="RefSeq" id="WP_091985098.1">
    <property type="nucleotide sequence ID" value="NZ_FOLO01000021.1"/>
</dbReference>
<dbReference type="PANTHER" id="PTHR14969">
    <property type="entry name" value="SPHINGOSINE-1-PHOSPHATE PHOSPHOHYDROLASE"/>
    <property type="match status" value="1"/>
</dbReference>
<dbReference type="SMART" id="SM00014">
    <property type="entry name" value="acidPPc"/>
    <property type="match status" value="1"/>
</dbReference>
<dbReference type="AlphaFoldDB" id="A0A1I1N299"/>
<feature type="transmembrane region" description="Helical" evidence="4">
    <location>
        <begin position="175"/>
        <end position="195"/>
    </location>
</feature>
<evidence type="ECO:0000256" key="2">
    <source>
        <dbReference type="ARBA" id="ARBA00032707"/>
    </source>
</evidence>
<feature type="transmembrane region" description="Helical" evidence="4">
    <location>
        <begin position="201"/>
        <end position="223"/>
    </location>
</feature>
<dbReference type="EMBL" id="FOLO01000021">
    <property type="protein sequence ID" value="SFC88973.1"/>
    <property type="molecule type" value="Genomic_DNA"/>
</dbReference>
<accession>A0A1I1N299</accession>
<evidence type="ECO:0000313" key="7">
    <source>
        <dbReference type="Proteomes" id="UP000198862"/>
    </source>
</evidence>
<keyword evidence="4" id="KW-1133">Transmembrane helix</keyword>
<dbReference type="InterPro" id="IPR036938">
    <property type="entry name" value="PAP2/HPO_sf"/>
</dbReference>
<feature type="transmembrane region" description="Helical" evidence="4">
    <location>
        <begin position="34"/>
        <end position="59"/>
    </location>
</feature>
<evidence type="ECO:0000256" key="1">
    <source>
        <dbReference type="ARBA" id="ARBA00012374"/>
    </source>
</evidence>
<dbReference type="STRING" id="1123010.SAMN02745724_02835"/>
<protein>
    <recommendedName>
        <fullName evidence="1">undecaprenyl-diphosphate phosphatase</fullName>
        <ecNumber evidence="1">3.6.1.27</ecNumber>
    </recommendedName>
    <alternativeName>
        <fullName evidence="2">Undecaprenyl pyrophosphate phosphatase</fullName>
    </alternativeName>
</protein>
<keyword evidence="7" id="KW-1185">Reference proteome</keyword>
<dbReference type="PANTHER" id="PTHR14969:SF54">
    <property type="entry name" value="PHOSPHATIDYLGLYCEROPHOSPHATASE B"/>
    <property type="match status" value="1"/>
</dbReference>
<feature type="transmembrane region" description="Helical" evidence="4">
    <location>
        <begin position="150"/>
        <end position="168"/>
    </location>
</feature>
<name>A0A1I1N299_9GAMM</name>
<dbReference type="GO" id="GO:0005886">
    <property type="term" value="C:plasma membrane"/>
    <property type="evidence" value="ECO:0007669"/>
    <property type="project" value="TreeGrafter"/>
</dbReference>
<dbReference type="Pfam" id="PF01569">
    <property type="entry name" value="PAP2"/>
    <property type="match status" value="1"/>
</dbReference>
<dbReference type="Gene3D" id="1.20.144.10">
    <property type="entry name" value="Phosphatidic acid phosphatase type 2/haloperoxidase"/>
    <property type="match status" value="1"/>
</dbReference>
<evidence type="ECO:0000259" key="5">
    <source>
        <dbReference type="SMART" id="SM00014"/>
    </source>
</evidence>